<reference evidence="1" key="1">
    <citation type="submission" date="2023-03" db="EMBL/GenBank/DDBJ databases">
        <title>Massive genome expansion in bonnet fungi (Mycena s.s.) driven by repeated elements and novel gene families across ecological guilds.</title>
        <authorList>
            <consortium name="Lawrence Berkeley National Laboratory"/>
            <person name="Harder C.B."/>
            <person name="Miyauchi S."/>
            <person name="Viragh M."/>
            <person name="Kuo A."/>
            <person name="Thoen E."/>
            <person name="Andreopoulos B."/>
            <person name="Lu D."/>
            <person name="Skrede I."/>
            <person name="Drula E."/>
            <person name="Henrissat B."/>
            <person name="Morin E."/>
            <person name="Kohler A."/>
            <person name="Barry K."/>
            <person name="LaButti K."/>
            <person name="Morin E."/>
            <person name="Salamov A."/>
            <person name="Lipzen A."/>
            <person name="Mereny Z."/>
            <person name="Hegedus B."/>
            <person name="Baldrian P."/>
            <person name="Stursova M."/>
            <person name="Weitz H."/>
            <person name="Taylor A."/>
            <person name="Grigoriev I.V."/>
            <person name="Nagy L.G."/>
            <person name="Martin F."/>
            <person name="Kauserud H."/>
        </authorList>
    </citation>
    <scope>NUCLEOTIDE SEQUENCE</scope>
    <source>
        <strain evidence="1">CBHHK188m</strain>
    </source>
</reference>
<name>A0AAD7MPS6_9AGAR</name>
<sequence>MLRCCWRPVVQLVRPYTPSRLYSSLPKGQLTPLAALRAFLAPTNLAAPEPVTYTPKELHQLYRAVEALPPRPGGGNPLNVYQLNQLLELFGSLSLPPPRPKCIFLHPFVSRIPAAPFRTYWPLVLDLAEQIRNREKRKFRTGAYHYWVMRAHLARMPSIPNAHDDPADEATARYMRIRGTPDLEVHVSYLRAMLAMRRSTHLPQIVDHLCRVLVRHANPDGRFPDLLWEIILGQPDVLPPEIQSQVLAMLWTRMETHPYLYATRNPKPREYVFDTISGTYIRLGVTVPQLCVALATALFPHFRLYLPPVVWTWAAAEARAVFSPHNPAPARWGSLVFLALYAAPREFSGGGGGAQGGDVSEGSVPVGWRTVFALALLERTVPKDGTSAPARLAVRHLWRMWKNARELTVPPLVRRVVVGAFLRLAARTRDGPLKDGCQRYCITHGLWGTHPDGQSRVDVAQTTELFVNFAYAALHTGTQAWPEIFEALPPGWRARVADALFRAFVSQDVAAAHDLHAFCRHHEIAISVGSSHALALVLAGEYFPEEALRFLADERFSGDQLEELLDQIMRTLRYERHTFRDRPLADAIAPALARLYTGTDRSPRPRAKFSLRYALSVLIASGHVPAALALLRTLHARRPDFFSIHYFLRTMRTLVNVQAPAAAFAVLPLVRSFPPLAVENFRRKLTIRLARKGAHQLAERAYRFGGVRRVRRRTREGLVRAVSFRVREPPRLLALKIEPILARHPAHVPTVRLAVTLLVRARRLAAARRVLTRAHAAGLDPQAVTWLGNIILDGSLWAARYKHARAVRHILILRELLVQRFGFVQDRITLNIMVKALLRWQTFVDSVHIRRLVDYMVRSGYPAAARWRREGGVPFGTSTVESVGPISTAGLPPFISFDRHVRPLYKMFIKALHLRGDLRGARTVIGVLHAAEEEVMVRRQILRRARLAGIVNKVKSRNKLQK</sequence>
<evidence type="ECO:0000313" key="2">
    <source>
        <dbReference type="Proteomes" id="UP001215280"/>
    </source>
</evidence>
<dbReference type="Proteomes" id="UP001215280">
    <property type="component" value="Unassembled WGS sequence"/>
</dbReference>
<comment type="caution">
    <text evidence="1">The sequence shown here is derived from an EMBL/GenBank/DDBJ whole genome shotgun (WGS) entry which is preliminary data.</text>
</comment>
<dbReference type="EMBL" id="JARJLG010000213">
    <property type="protein sequence ID" value="KAJ7727321.1"/>
    <property type="molecule type" value="Genomic_DNA"/>
</dbReference>
<dbReference type="AlphaFoldDB" id="A0AAD7MPS6"/>
<proteinExistence type="predicted"/>
<gene>
    <name evidence="1" type="ORF">DFH07DRAFT_930877</name>
</gene>
<evidence type="ECO:0000313" key="1">
    <source>
        <dbReference type="EMBL" id="KAJ7727321.1"/>
    </source>
</evidence>
<organism evidence="1 2">
    <name type="scientific">Mycena maculata</name>
    <dbReference type="NCBI Taxonomy" id="230809"/>
    <lineage>
        <taxon>Eukaryota</taxon>
        <taxon>Fungi</taxon>
        <taxon>Dikarya</taxon>
        <taxon>Basidiomycota</taxon>
        <taxon>Agaricomycotina</taxon>
        <taxon>Agaricomycetes</taxon>
        <taxon>Agaricomycetidae</taxon>
        <taxon>Agaricales</taxon>
        <taxon>Marasmiineae</taxon>
        <taxon>Mycenaceae</taxon>
        <taxon>Mycena</taxon>
    </lineage>
</organism>
<keyword evidence="2" id="KW-1185">Reference proteome</keyword>
<protein>
    <submittedName>
        <fullName evidence="1">Uncharacterized protein</fullName>
    </submittedName>
</protein>
<accession>A0AAD7MPS6</accession>